<accession>A0A2W7P9X5</accession>
<protein>
    <submittedName>
        <fullName evidence="1">Uncharacterized protein</fullName>
    </submittedName>
</protein>
<proteinExistence type="predicted"/>
<dbReference type="EMBL" id="QKZN01000002">
    <property type="protein sequence ID" value="PZX32026.1"/>
    <property type="molecule type" value="Genomic_DNA"/>
</dbReference>
<evidence type="ECO:0000313" key="1">
    <source>
        <dbReference type="EMBL" id="PZX32026.1"/>
    </source>
</evidence>
<sequence length="114" mass="12633">MKLSERLFEIFDAQAAVDRRKIADQADDLDTLGAILAPAHYAGVEFAPERIHACGHFIHVSSRDADAALAWLLGNGFSLQKAEHAHDYTHNHLVHARLRCPVIVLTDPQAKEQS</sequence>
<dbReference type="Proteomes" id="UP000249638">
    <property type="component" value="Unassembled WGS sequence"/>
</dbReference>
<organism evidence="1 2">
    <name type="scientific">Cupriavidus phytorum</name>
    <dbReference type="NCBI Taxonomy" id="3024399"/>
    <lineage>
        <taxon>Bacteria</taxon>
        <taxon>Pseudomonadati</taxon>
        <taxon>Pseudomonadota</taxon>
        <taxon>Betaproteobacteria</taxon>
        <taxon>Burkholderiales</taxon>
        <taxon>Burkholderiaceae</taxon>
        <taxon>Cupriavidus</taxon>
    </lineage>
</organism>
<name>A0A2W7P9X5_9BURK</name>
<keyword evidence="2" id="KW-1185">Reference proteome</keyword>
<dbReference type="AlphaFoldDB" id="A0A2W7P9X5"/>
<reference evidence="1" key="1">
    <citation type="submission" date="2018-06" db="EMBL/GenBank/DDBJ databases">
        <title>Genomic Encyclopedia of Type Strains, Phase IV (KMG-V): Genome sequencing to study the core and pangenomes of soil and plant-associated prokaryotes.</title>
        <authorList>
            <person name="Whitman W."/>
        </authorList>
    </citation>
    <scope>NUCLEOTIDE SEQUENCE [LARGE SCALE GENOMIC DNA]</scope>
    <source>
        <strain evidence="1">MLR2-44</strain>
    </source>
</reference>
<gene>
    <name evidence="1" type="ORF">C7416_102186</name>
</gene>
<evidence type="ECO:0000313" key="2">
    <source>
        <dbReference type="Proteomes" id="UP000249638"/>
    </source>
</evidence>
<comment type="caution">
    <text evidence="1">The sequence shown here is derived from an EMBL/GenBank/DDBJ whole genome shotgun (WGS) entry which is preliminary data.</text>
</comment>